<reference evidence="2 3" key="1">
    <citation type="submission" date="2016-03" db="EMBL/GenBank/DDBJ databases">
        <title>Choanephora cucurbitarum.</title>
        <authorList>
            <person name="Min B."/>
            <person name="Park H."/>
            <person name="Park J.-H."/>
            <person name="Shin H.-D."/>
            <person name="Choi I.-G."/>
        </authorList>
    </citation>
    <scope>NUCLEOTIDE SEQUENCE [LARGE SCALE GENOMIC DNA]</scope>
    <source>
        <strain evidence="2 3">KUS-F28377</strain>
    </source>
</reference>
<evidence type="ECO:0000256" key="1">
    <source>
        <dbReference type="SAM" id="Coils"/>
    </source>
</evidence>
<dbReference type="AlphaFoldDB" id="A0A1C7MX96"/>
<organism evidence="2 3">
    <name type="scientific">Choanephora cucurbitarum</name>
    <dbReference type="NCBI Taxonomy" id="101091"/>
    <lineage>
        <taxon>Eukaryota</taxon>
        <taxon>Fungi</taxon>
        <taxon>Fungi incertae sedis</taxon>
        <taxon>Mucoromycota</taxon>
        <taxon>Mucoromycotina</taxon>
        <taxon>Mucoromycetes</taxon>
        <taxon>Mucorales</taxon>
        <taxon>Mucorineae</taxon>
        <taxon>Choanephoraceae</taxon>
        <taxon>Choanephoroideae</taxon>
        <taxon>Choanephora</taxon>
    </lineage>
</organism>
<sequence length="197" mass="22970">METFVRNLEDSYKKAIGWKNGTGNGIMRSYEEEGLSQEECNNRIINKFARSWKDALTTSQSVAKDDDEGDGPSAYRTTNFSSAALHKKQKTNLDTMLHEGLQRSKSLYKERTEMEKASRENEYQLKLAQDNKRLEVEKERWEREYQLKVNQAQAQLEHQQRDLKIREAHVQTDYVKMLLSLGKTPEQAAKAVQDFFK</sequence>
<dbReference type="Proteomes" id="UP000093000">
    <property type="component" value="Unassembled WGS sequence"/>
</dbReference>
<comment type="caution">
    <text evidence="2">The sequence shown here is derived from an EMBL/GenBank/DDBJ whole genome shotgun (WGS) entry which is preliminary data.</text>
</comment>
<feature type="coiled-coil region" evidence="1">
    <location>
        <begin position="124"/>
        <end position="162"/>
    </location>
</feature>
<keyword evidence="1" id="KW-0175">Coiled coil</keyword>
<protein>
    <submittedName>
        <fullName evidence="2">Uncharacterized protein</fullName>
    </submittedName>
</protein>
<evidence type="ECO:0000313" key="2">
    <source>
        <dbReference type="EMBL" id="OBZ81066.1"/>
    </source>
</evidence>
<name>A0A1C7MX96_9FUNG</name>
<proteinExistence type="predicted"/>
<evidence type="ECO:0000313" key="3">
    <source>
        <dbReference type="Proteomes" id="UP000093000"/>
    </source>
</evidence>
<gene>
    <name evidence="2" type="ORF">A0J61_10885</name>
</gene>
<accession>A0A1C7MX96</accession>
<dbReference type="EMBL" id="LUGH01001482">
    <property type="protein sequence ID" value="OBZ81066.1"/>
    <property type="molecule type" value="Genomic_DNA"/>
</dbReference>
<dbReference type="InParanoid" id="A0A1C7MX96"/>
<keyword evidence="3" id="KW-1185">Reference proteome</keyword>